<dbReference type="InterPro" id="IPR051367">
    <property type="entry name" value="mRNA_TranslReg/HistoneTransl"/>
</dbReference>
<protein>
    <recommendedName>
        <fullName evidence="5">MIF4G domain-containing protein</fullName>
    </recommendedName>
</protein>
<accession>A0ABQ9F2S5</accession>
<dbReference type="Pfam" id="PF02854">
    <property type="entry name" value="MIF4G"/>
    <property type="match status" value="1"/>
</dbReference>
<proteinExistence type="predicted"/>
<feature type="region of interest" description="Disordered" evidence="4">
    <location>
        <begin position="17"/>
        <end position="37"/>
    </location>
</feature>
<feature type="domain" description="MIF4G" evidence="5">
    <location>
        <begin position="62"/>
        <end position="225"/>
    </location>
</feature>
<evidence type="ECO:0000313" key="6">
    <source>
        <dbReference type="EMBL" id="KAJ8311693.1"/>
    </source>
</evidence>
<dbReference type="EMBL" id="JARBDR010000496">
    <property type="protein sequence ID" value="KAJ8311693.1"/>
    <property type="molecule type" value="Genomic_DNA"/>
</dbReference>
<reference evidence="6 7" key="1">
    <citation type="submission" date="2022-12" db="EMBL/GenBank/DDBJ databases">
        <title>Chromosome-level genome of Tegillarca granosa.</title>
        <authorList>
            <person name="Kim J."/>
        </authorList>
    </citation>
    <scope>NUCLEOTIDE SEQUENCE [LARGE SCALE GENOMIC DNA]</scope>
    <source>
        <strain evidence="6">Teg-2019</strain>
        <tissue evidence="6">Adductor muscle</tissue>
    </source>
</reference>
<dbReference type="PANTHER" id="PTHR23254:SF16">
    <property type="entry name" value="CBP80_20-DEPENDENT TRANSLATION INITIATION FACTOR"/>
    <property type="match status" value="1"/>
</dbReference>
<dbReference type="Proteomes" id="UP001217089">
    <property type="component" value="Unassembled WGS sequence"/>
</dbReference>
<dbReference type="Gene3D" id="1.25.40.180">
    <property type="match status" value="1"/>
</dbReference>
<name>A0ABQ9F2S5_TEGGR</name>
<evidence type="ECO:0000259" key="5">
    <source>
        <dbReference type="Pfam" id="PF02854"/>
    </source>
</evidence>
<sequence>MASKGRGRGRGLLRTVAANPVVGGQNNTEKADGDTSGQFDEDFQDLESRLANLTLDIDEEVMKDIVKLSERIFKDESRLNDIAANIYKKCLQDREFAKTGAILCERLTNNAESGANFRTALLKLVQVDFKEKDEIRKKSTGKFLNLFAFICQLFSNMKDPKGEPFKVFLVPIYECLNTILHTDIHNDDEYECVLLQLQGIGRDLESLDAEKMNVLMEKIRHLIIKDGATARGRCTLLELLECYSRSWKSLPNETTRFYCDTMADILAGMVV</sequence>
<keyword evidence="3" id="KW-0810">Translation regulation</keyword>
<dbReference type="InterPro" id="IPR003890">
    <property type="entry name" value="MIF4G-like_typ-3"/>
</dbReference>
<gene>
    <name evidence="6" type="ORF">KUTeg_011048</name>
</gene>
<dbReference type="InterPro" id="IPR016024">
    <property type="entry name" value="ARM-type_fold"/>
</dbReference>
<evidence type="ECO:0000256" key="2">
    <source>
        <dbReference type="ARBA" id="ARBA00022490"/>
    </source>
</evidence>
<keyword evidence="2" id="KW-0963">Cytoplasm</keyword>
<comment type="subcellular location">
    <subcellularLocation>
        <location evidence="1">Cytoplasm</location>
    </subcellularLocation>
</comment>
<evidence type="ECO:0000256" key="3">
    <source>
        <dbReference type="ARBA" id="ARBA00022845"/>
    </source>
</evidence>
<organism evidence="6 7">
    <name type="scientific">Tegillarca granosa</name>
    <name type="common">Malaysian cockle</name>
    <name type="synonym">Anadara granosa</name>
    <dbReference type="NCBI Taxonomy" id="220873"/>
    <lineage>
        <taxon>Eukaryota</taxon>
        <taxon>Metazoa</taxon>
        <taxon>Spiralia</taxon>
        <taxon>Lophotrochozoa</taxon>
        <taxon>Mollusca</taxon>
        <taxon>Bivalvia</taxon>
        <taxon>Autobranchia</taxon>
        <taxon>Pteriomorphia</taxon>
        <taxon>Arcoida</taxon>
        <taxon>Arcoidea</taxon>
        <taxon>Arcidae</taxon>
        <taxon>Tegillarca</taxon>
    </lineage>
</organism>
<dbReference type="SUPFAM" id="SSF48371">
    <property type="entry name" value="ARM repeat"/>
    <property type="match status" value="1"/>
</dbReference>
<evidence type="ECO:0000256" key="1">
    <source>
        <dbReference type="ARBA" id="ARBA00004496"/>
    </source>
</evidence>
<evidence type="ECO:0000313" key="7">
    <source>
        <dbReference type="Proteomes" id="UP001217089"/>
    </source>
</evidence>
<evidence type="ECO:0000256" key="4">
    <source>
        <dbReference type="SAM" id="MobiDB-lite"/>
    </source>
</evidence>
<keyword evidence="7" id="KW-1185">Reference proteome</keyword>
<dbReference type="PANTHER" id="PTHR23254">
    <property type="entry name" value="EIF4G DOMAIN PROTEIN"/>
    <property type="match status" value="1"/>
</dbReference>
<comment type="caution">
    <text evidence="6">The sequence shown here is derived from an EMBL/GenBank/DDBJ whole genome shotgun (WGS) entry which is preliminary data.</text>
</comment>